<dbReference type="EC" id="1.1.1.22" evidence="3 7"/>
<evidence type="ECO:0000313" key="10">
    <source>
        <dbReference type="Proteomes" id="UP001595796"/>
    </source>
</evidence>
<dbReference type="NCBIfam" id="TIGR03026">
    <property type="entry name" value="NDP-sugDHase"/>
    <property type="match status" value="1"/>
</dbReference>
<dbReference type="InterPro" id="IPR036220">
    <property type="entry name" value="UDP-Glc/GDP-Man_DH_C_sf"/>
</dbReference>
<dbReference type="Pfam" id="PF03720">
    <property type="entry name" value="UDPG_MGDP_dh_C"/>
    <property type="match status" value="1"/>
</dbReference>
<comment type="catalytic activity">
    <reaction evidence="6 7">
        <text>UDP-alpha-D-glucose + 2 NAD(+) + H2O = UDP-alpha-D-glucuronate + 2 NADH + 3 H(+)</text>
        <dbReference type="Rhea" id="RHEA:23596"/>
        <dbReference type="ChEBI" id="CHEBI:15377"/>
        <dbReference type="ChEBI" id="CHEBI:15378"/>
        <dbReference type="ChEBI" id="CHEBI:57540"/>
        <dbReference type="ChEBI" id="CHEBI:57945"/>
        <dbReference type="ChEBI" id="CHEBI:58052"/>
        <dbReference type="ChEBI" id="CHEBI:58885"/>
        <dbReference type="EC" id="1.1.1.22"/>
    </reaction>
</comment>
<dbReference type="SUPFAM" id="SSF48179">
    <property type="entry name" value="6-phosphogluconate dehydrogenase C-terminal domain-like"/>
    <property type="match status" value="1"/>
</dbReference>
<evidence type="ECO:0000256" key="4">
    <source>
        <dbReference type="ARBA" id="ARBA00023002"/>
    </source>
</evidence>
<dbReference type="InterPro" id="IPR028357">
    <property type="entry name" value="UDPglc_DH_bac"/>
</dbReference>
<dbReference type="Gene3D" id="1.20.5.170">
    <property type="match status" value="1"/>
</dbReference>
<dbReference type="SUPFAM" id="SSF52413">
    <property type="entry name" value="UDP-glucose/GDP-mannose dehydrogenase C-terminal domain"/>
    <property type="match status" value="1"/>
</dbReference>
<dbReference type="InterPro" id="IPR036291">
    <property type="entry name" value="NAD(P)-bd_dom_sf"/>
</dbReference>
<evidence type="ECO:0000313" key="9">
    <source>
        <dbReference type="EMBL" id="MFC5068077.1"/>
    </source>
</evidence>
<dbReference type="Pfam" id="PF03721">
    <property type="entry name" value="UDPG_MGDP_dh_N"/>
    <property type="match status" value="1"/>
</dbReference>
<keyword evidence="4 7" id="KW-0560">Oxidoreductase</keyword>
<evidence type="ECO:0000256" key="5">
    <source>
        <dbReference type="ARBA" id="ARBA00023027"/>
    </source>
</evidence>
<dbReference type="PIRSF" id="PIRSF500134">
    <property type="entry name" value="UDPglc_DH_bac"/>
    <property type="match status" value="1"/>
</dbReference>
<accession>A0ABV9Z0T0</accession>
<sequence length="436" mass="47244">MDISVFGIGYVGAVSAACLSRDGNKVIAADVNREKVDGLNAGVSPIVEPGLDELIRGGVANGSLSATGDTEQAVRESDLSFVCVGTPSAPNGSLDISYLVNVTEHLGSAIRKKNSHHSVVYRSTMLPGTMDSIIIPKLEAASGKKAGDGFGIAYYPEFLRESTAIKDYDNPGTIVFGKRDELTFDKLLEIHKKIPVSPIAVDIRAAEAIKYTNNAWHALKISFANEIGNICKAAGIDGHTIMSVLCADHRLNISPAYLKPGFAFGGSCLPKDLRALRYKARQLEVPTPILDATLAANEVQLARAYQMIAATGSRRIGMVGLSFKSGTDDLRESPFVELCEMLYGRGYDVRIYDPNIQIGKLTGANYQYIRSRLPHLASLLTTQIDDVVDHAEVLVLGNADVSREVLKRVDDDRLVIDLVRVDQGMASNERYQGICW</sequence>
<keyword evidence="5 7" id="KW-0520">NAD</keyword>
<comment type="pathway">
    <text evidence="1">Nucleotide-sugar biosynthesis; UDP-alpha-D-glucuronate biosynthesis; UDP-alpha-D-glucuronate from UDP-alpha-D-glucose: step 1/1.</text>
</comment>
<dbReference type="EMBL" id="JBHSJF010000006">
    <property type="protein sequence ID" value="MFC5068077.1"/>
    <property type="molecule type" value="Genomic_DNA"/>
</dbReference>
<dbReference type="InterPro" id="IPR017476">
    <property type="entry name" value="UDP-Glc/GDP-Man"/>
</dbReference>
<dbReference type="InterPro" id="IPR008927">
    <property type="entry name" value="6-PGluconate_DH-like_C_sf"/>
</dbReference>
<dbReference type="InterPro" id="IPR014027">
    <property type="entry name" value="UDP-Glc/GDP-Man_DH_C"/>
</dbReference>
<dbReference type="Gene3D" id="3.40.50.720">
    <property type="entry name" value="NAD(P)-binding Rossmann-like Domain"/>
    <property type="match status" value="2"/>
</dbReference>
<evidence type="ECO:0000259" key="8">
    <source>
        <dbReference type="SMART" id="SM00984"/>
    </source>
</evidence>
<gene>
    <name evidence="9" type="ORF">ACFPFW_08610</name>
</gene>
<evidence type="ECO:0000256" key="2">
    <source>
        <dbReference type="ARBA" id="ARBA00006601"/>
    </source>
</evidence>
<dbReference type="PIRSF" id="PIRSF000124">
    <property type="entry name" value="UDPglc_GDPman_dh"/>
    <property type="match status" value="1"/>
</dbReference>
<keyword evidence="10" id="KW-1185">Reference proteome</keyword>
<feature type="domain" description="UDP-glucose/GDP-mannose dehydrogenase C-terminal" evidence="8">
    <location>
        <begin position="317"/>
        <end position="423"/>
    </location>
</feature>
<dbReference type="InterPro" id="IPR001732">
    <property type="entry name" value="UDP-Glc/GDP-Man_DH_N"/>
</dbReference>
<protein>
    <recommendedName>
        <fullName evidence="3 7">UDP-glucose 6-dehydrogenase</fullName>
        <ecNumber evidence="3 7">1.1.1.22</ecNumber>
    </recommendedName>
</protein>
<comment type="caution">
    <text evidence="9">The sequence shown here is derived from an EMBL/GenBank/DDBJ whole genome shotgun (WGS) entry which is preliminary data.</text>
</comment>
<evidence type="ECO:0000256" key="1">
    <source>
        <dbReference type="ARBA" id="ARBA00004701"/>
    </source>
</evidence>
<evidence type="ECO:0000256" key="3">
    <source>
        <dbReference type="ARBA" id="ARBA00012954"/>
    </source>
</evidence>
<evidence type="ECO:0000256" key="7">
    <source>
        <dbReference type="PIRNR" id="PIRNR000124"/>
    </source>
</evidence>
<comment type="similarity">
    <text evidence="2 7">Belongs to the UDP-glucose/GDP-mannose dehydrogenase family.</text>
</comment>
<dbReference type="SMART" id="SM00984">
    <property type="entry name" value="UDPG_MGDP_dh_C"/>
    <property type="match status" value="1"/>
</dbReference>
<dbReference type="SUPFAM" id="SSF51735">
    <property type="entry name" value="NAD(P)-binding Rossmann-fold domains"/>
    <property type="match status" value="1"/>
</dbReference>
<dbReference type="Proteomes" id="UP001595796">
    <property type="component" value="Unassembled WGS sequence"/>
</dbReference>
<evidence type="ECO:0000256" key="6">
    <source>
        <dbReference type="ARBA" id="ARBA00047473"/>
    </source>
</evidence>
<reference evidence="10" key="1">
    <citation type="journal article" date="2019" name="Int. J. Syst. Evol. Microbiol.">
        <title>The Global Catalogue of Microorganisms (GCM) 10K type strain sequencing project: providing services to taxonomists for standard genome sequencing and annotation.</title>
        <authorList>
            <consortium name="The Broad Institute Genomics Platform"/>
            <consortium name="The Broad Institute Genome Sequencing Center for Infectious Disease"/>
            <person name="Wu L."/>
            <person name="Ma J."/>
        </authorList>
    </citation>
    <scope>NUCLEOTIDE SEQUENCE [LARGE SCALE GENOMIC DNA]</scope>
    <source>
        <strain evidence="10">CGMCC 1.16444</strain>
    </source>
</reference>
<dbReference type="InterPro" id="IPR014026">
    <property type="entry name" value="UDP-Glc/GDP-Man_DH_dimer"/>
</dbReference>
<organism evidence="9 10">
    <name type="scientific">Flaviflagellibacter deserti</name>
    <dbReference type="NCBI Taxonomy" id="2267266"/>
    <lineage>
        <taxon>Bacteria</taxon>
        <taxon>Pseudomonadati</taxon>
        <taxon>Pseudomonadota</taxon>
        <taxon>Alphaproteobacteria</taxon>
        <taxon>Hyphomicrobiales</taxon>
        <taxon>Flaviflagellibacter</taxon>
    </lineage>
</organism>
<name>A0ABV9Z0T0_9HYPH</name>
<dbReference type="Pfam" id="PF00984">
    <property type="entry name" value="UDPG_MGDP_dh"/>
    <property type="match status" value="1"/>
</dbReference>
<dbReference type="PANTHER" id="PTHR43750">
    <property type="entry name" value="UDP-GLUCOSE 6-DEHYDROGENASE TUAD"/>
    <property type="match status" value="1"/>
</dbReference>
<dbReference type="PANTHER" id="PTHR43750:SF1">
    <property type="entry name" value="GDP-MANNOSE 6-DEHYDROGENASE"/>
    <property type="match status" value="1"/>
</dbReference>
<proteinExistence type="inferred from homology"/>
<dbReference type="RefSeq" id="WP_114957575.1">
    <property type="nucleotide sequence ID" value="NZ_JBHSJF010000006.1"/>
</dbReference>